<dbReference type="PROSITE" id="PS00623">
    <property type="entry name" value="GMC_OXRED_1"/>
    <property type="match status" value="1"/>
</dbReference>
<keyword evidence="3 6" id="KW-0285">Flavoprotein</keyword>
<keyword evidence="10" id="KW-1185">Reference proteome</keyword>
<dbReference type="Proteomes" id="UP000291822">
    <property type="component" value="Unassembled WGS sequence"/>
</dbReference>
<dbReference type="Pfam" id="PF05199">
    <property type="entry name" value="GMC_oxred_C"/>
    <property type="match status" value="1"/>
</dbReference>
<reference evidence="9 10" key="1">
    <citation type="submission" date="2019-02" db="EMBL/GenBank/DDBJ databases">
        <title>Dyella amyloliquefaciens sp. nov., isolated from forest soil.</title>
        <authorList>
            <person name="Gao Z.-H."/>
            <person name="Qiu L.-H."/>
        </authorList>
    </citation>
    <scope>NUCLEOTIDE SEQUENCE [LARGE SCALE GENOMIC DNA]</scope>
    <source>
        <strain evidence="9 10">KACC 12747</strain>
    </source>
</reference>
<evidence type="ECO:0000313" key="10">
    <source>
        <dbReference type="Proteomes" id="UP000291822"/>
    </source>
</evidence>
<evidence type="ECO:0000313" key="9">
    <source>
        <dbReference type="EMBL" id="TCI12084.1"/>
    </source>
</evidence>
<comment type="cofactor">
    <cofactor evidence="1 5">
        <name>FAD</name>
        <dbReference type="ChEBI" id="CHEBI:57692"/>
    </cofactor>
</comment>
<accession>A0A4R0YXR7</accession>
<dbReference type="RefSeq" id="WP_131151136.1">
    <property type="nucleotide sequence ID" value="NZ_SJTG01000001.1"/>
</dbReference>
<dbReference type="PIRSF" id="PIRSF000137">
    <property type="entry name" value="Alcohol_oxidase"/>
    <property type="match status" value="1"/>
</dbReference>
<comment type="similarity">
    <text evidence="2 6">Belongs to the GMC oxidoreductase family.</text>
</comment>
<dbReference type="GO" id="GO:0016614">
    <property type="term" value="F:oxidoreductase activity, acting on CH-OH group of donors"/>
    <property type="evidence" value="ECO:0007669"/>
    <property type="project" value="InterPro"/>
</dbReference>
<dbReference type="GO" id="GO:0050660">
    <property type="term" value="F:flavin adenine dinucleotide binding"/>
    <property type="evidence" value="ECO:0007669"/>
    <property type="project" value="InterPro"/>
</dbReference>
<protein>
    <submittedName>
        <fullName evidence="9">GMC family oxidoreductase</fullName>
    </submittedName>
</protein>
<feature type="domain" description="Glucose-methanol-choline oxidoreductase N-terminal" evidence="7">
    <location>
        <begin position="89"/>
        <end position="112"/>
    </location>
</feature>
<comment type="caution">
    <text evidence="9">The sequence shown here is derived from an EMBL/GenBank/DDBJ whole genome shotgun (WGS) entry which is preliminary data.</text>
</comment>
<gene>
    <name evidence="9" type="ORF">EZM97_01585</name>
</gene>
<feature type="binding site" evidence="5">
    <location>
        <position position="227"/>
    </location>
    <ligand>
        <name>FAD</name>
        <dbReference type="ChEBI" id="CHEBI:57692"/>
    </ligand>
</feature>
<sequence>MYDYIIVGGGSAGCVLAHRLSAAPGKRVLLLEAGPKDWNPLIHMPAGIAKLVGDHRGWSRLFGAHSINWGYRTEPEAQLDGRRLWWPRGKTLGGSSAINAMIYMRGAPRDYAQWTDATGDDTWGWDRVLPWFLRSEDNTRGAGPWHGQGGPLGVDDLRFHSELTDAFIDAGVQAGFPRNDDFNGPSQEGFGLYQVTQRDGARCSAAVAYLTPARSRANLTVRTGVLVHRVLFDGTRAMGVQLADGERIEAGEVVLSAGAINTPQLLMLSGVGPADELRQHGIPTVLDQPHVGAHLQDHLDICTVTGTRSNATFDHLNDAAVAWRYLRHRDGIGTSNAAEGAGFVRSRFAPDERCDIQFHFIPAQLDDHGARSLPGRGYTLHACYLHPRSRGRLGLHSADPRQHARIEANYLGDPEGHDLTLMIEAAKLSRDVLAQHAFDPYRTSSVQPPHALQTDDDYARFIRARAETIYHPIGTCRMGRQGEGVVDSQLRAYGLEGLRIVDASTMPTLITGNTNAPTIMMAERASAWMLGQSA</sequence>
<dbReference type="InterPro" id="IPR012132">
    <property type="entry name" value="GMC_OxRdtase"/>
</dbReference>
<evidence type="ECO:0000256" key="4">
    <source>
        <dbReference type="ARBA" id="ARBA00022827"/>
    </source>
</evidence>
<evidence type="ECO:0000256" key="2">
    <source>
        <dbReference type="ARBA" id="ARBA00010790"/>
    </source>
</evidence>
<dbReference type="InterPro" id="IPR000172">
    <property type="entry name" value="GMC_OxRdtase_N"/>
</dbReference>
<dbReference type="SUPFAM" id="SSF54373">
    <property type="entry name" value="FAD-linked reductases, C-terminal domain"/>
    <property type="match status" value="1"/>
</dbReference>
<dbReference type="PROSITE" id="PS00624">
    <property type="entry name" value="GMC_OXRED_2"/>
    <property type="match status" value="1"/>
</dbReference>
<evidence type="ECO:0000256" key="3">
    <source>
        <dbReference type="ARBA" id="ARBA00022630"/>
    </source>
</evidence>
<proteinExistence type="inferred from homology"/>
<evidence type="ECO:0000256" key="6">
    <source>
        <dbReference type="RuleBase" id="RU003968"/>
    </source>
</evidence>
<dbReference type="Gene3D" id="3.30.560.10">
    <property type="entry name" value="Glucose Oxidase, domain 3"/>
    <property type="match status" value="1"/>
</dbReference>
<evidence type="ECO:0000256" key="1">
    <source>
        <dbReference type="ARBA" id="ARBA00001974"/>
    </source>
</evidence>
<dbReference type="EMBL" id="SJTG01000001">
    <property type="protein sequence ID" value="TCI12084.1"/>
    <property type="molecule type" value="Genomic_DNA"/>
</dbReference>
<dbReference type="PANTHER" id="PTHR11552:SF147">
    <property type="entry name" value="CHOLINE DEHYDROGENASE, MITOCHONDRIAL"/>
    <property type="match status" value="1"/>
</dbReference>
<organism evidence="9 10">
    <name type="scientific">Dyella soli</name>
    <dbReference type="NCBI Taxonomy" id="522319"/>
    <lineage>
        <taxon>Bacteria</taxon>
        <taxon>Pseudomonadati</taxon>
        <taxon>Pseudomonadota</taxon>
        <taxon>Gammaproteobacteria</taxon>
        <taxon>Lysobacterales</taxon>
        <taxon>Rhodanobacteraceae</taxon>
        <taxon>Dyella</taxon>
    </lineage>
</organism>
<dbReference type="AlphaFoldDB" id="A0A4R0YXR7"/>
<dbReference type="SUPFAM" id="SSF51905">
    <property type="entry name" value="FAD/NAD(P)-binding domain"/>
    <property type="match status" value="1"/>
</dbReference>
<dbReference type="InterPro" id="IPR007867">
    <property type="entry name" value="GMC_OxRtase_C"/>
</dbReference>
<feature type="domain" description="Glucose-methanol-choline oxidoreductase N-terminal" evidence="8">
    <location>
        <begin position="258"/>
        <end position="272"/>
    </location>
</feature>
<dbReference type="Gene3D" id="3.50.50.60">
    <property type="entry name" value="FAD/NAD(P)-binding domain"/>
    <property type="match status" value="1"/>
</dbReference>
<evidence type="ECO:0000259" key="7">
    <source>
        <dbReference type="PROSITE" id="PS00623"/>
    </source>
</evidence>
<evidence type="ECO:0000259" key="8">
    <source>
        <dbReference type="PROSITE" id="PS00624"/>
    </source>
</evidence>
<dbReference type="Pfam" id="PF00732">
    <property type="entry name" value="GMC_oxred_N"/>
    <property type="match status" value="1"/>
</dbReference>
<keyword evidence="4 5" id="KW-0274">FAD</keyword>
<dbReference type="InterPro" id="IPR036188">
    <property type="entry name" value="FAD/NAD-bd_sf"/>
</dbReference>
<evidence type="ECO:0000256" key="5">
    <source>
        <dbReference type="PIRSR" id="PIRSR000137-2"/>
    </source>
</evidence>
<dbReference type="PANTHER" id="PTHR11552">
    <property type="entry name" value="GLUCOSE-METHANOL-CHOLINE GMC OXIDOREDUCTASE"/>
    <property type="match status" value="1"/>
</dbReference>
<name>A0A4R0YXR7_9GAMM</name>